<evidence type="ECO:0008006" key="4">
    <source>
        <dbReference type="Google" id="ProtNLM"/>
    </source>
</evidence>
<evidence type="ECO:0000313" key="3">
    <source>
        <dbReference type="Proteomes" id="UP000765509"/>
    </source>
</evidence>
<feature type="compositionally biased region" description="Polar residues" evidence="1">
    <location>
        <begin position="1"/>
        <end position="14"/>
    </location>
</feature>
<gene>
    <name evidence="2" type="ORF">O181_024973</name>
</gene>
<name>A0A9Q3GYP2_9BASI</name>
<keyword evidence="3" id="KW-1185">Reference proteome</keyword>
<sequence length="313" mass="35426">MMEQMTQFMGQLTQEVAPRDNSEAPAFKTPSMKAPDSFDGTQAHKLIGFIQSCQYIFNNNPANFFPERKKALYLTSFITGRACKWIEPYLSDISNEVPSYLLNNWKLFKTPLFTIFVDLPSFPSFEWDSFIIDSPKGEDLRLGYDFLYHFNPIIDWKNGLITYDSINEDSSGIKSSVSNALATAVISVALVGEHMTPSLSPVHIPSINPSQSLLKSRDEVFKEIEDVGEDVAISSLHFFHGDVDFPPSLEKQLDEEEEPEEIETVLEVVPPAYHQYLDVFSKVKAEKRPPHRACDHLIELEGLLPPVCVIFSL</sequence>
<comment type="caution">
    <text evidence="2">The sequence shown here is derived from an EMBL/GenBank/DDBJ whole genome shotgun (WGS) entry which is preliminary data.</text>
</comment>
<dbReference type="AlphaFoldDB" id="A0A9Q3GYP2"/>
<organism evidence="2 3">
    <name type="scientific">Austropuccinia psidii MF-1</name>
    <dbReference type="NCBI Taxonomy" id="1389203"/>
    <lineage>
        <taxon>Eukaryota</taxon>
        <taxon>Fungi</taxon>
        <taxon>Dikarya</taxon>
        <taxon>Basidiomycota</taxon>
        <taxon>Pucciniomycotina</taxon>
        <taxon>Pucciniomycetes</taxon>
        <taxon>Pucciniales</taxon>
        <taxon>Sphaerophragmiaceae</taxon>
        <taxon>Austropuccinia</taxon>
    </lineage>
</organism>
<evidence type="ECO:0000313" key="2">
    <source>
        <dbReference type="EMBL" id="MBW0485258.1"/>
    </source>
</evidence>
<accession>A0A9Q3GYP2</accession>
<feature type="region of interest" description="Disordered" evidence="1">
    <location>
        <begin position="1"/>
        <end position="31"/>
    </location>
</feature>
<reference evidence="2" key="1">
    <citation type="submission" date="2021-03" db="EMBL/GenBank/DDBJ databases">
        <title>Draft genome sequence of rust myrtle Austropuccinia psidii MF-1, a brazilian biotype.</title>
        <authorList>
            <person name="Quecine M.C."/>
            <person name="Pachon D.M.R."/>
            <person name="Bonatelli M.L."/>
            <person name="Correr F.H."/>
            <person name="Franceschini L.M."/>
            <person name="Leite T.F."/>
            <person name="Margarido G.R.A."/>
            <person name="Almeida C.A."/>
            <person name="Ferrarezi J.A."/>
            <person name="Labate C.A."/>
        </authorList>
    </citation>
    <scope>NUCLEOTIDE SEQUENCE</scope>
    <source>
        <strain evidence="2">MF-1</strain>
    </source>
</reference>
<evidence type="ECO:0000256" key="1">
    <source>
        <dbReference type="SAM" id="MobiDB-lite"/>
    </source>
</evidence>
<protein>
    <recommendedName>
        <fullName evidence="4">DUF4939 domain-containing protein</fullName>
    </recommendedName>
</protein>
<dbReference type="OrthoDB" id="128646at2759"/>
<dbReference type="EMBL" id="AVOT02008077">
    <property type="protein sequence ID" value="MBW0485258.1"/>
    <property type="molecule type" value="Genomic_DNA"/>
</dbReference>
<dbReference type="Proteomes" id="UP000765509">
    <property type="component" value="Unassembled WGS sequence"/>
</dbReference>
<proteinExistence type="predicted"/>